<dbReference type="AlphaFoldDB" id="A0A9P6N9J1"/>
<accession>A0A9P6N9J1</accession>
<protein>
    <submittedName>
        <fullName evidence="1">Uncharacterized protein</fullName>
    </submittedName>
</protein>
<gene>
    <name evidence="1" type="ORF">CROQUDRAFT_665503</name>
</gene>
<keyword evidence="2" id="KW-1185">Reference proteome</keyword>
<dbReference type="Proteomes" id="UP000886653">
    <property type="component" value="Unassembled WGS sequence"/>
</dbReference>
<evidence type="ECO:0000313" key="1">
    <source>
        <dbReference type="EMBL" id="KAG0140207.1"/>
    </source>
</evidence>
<feature type="non-terminal residue" evidence="1">
    <location>
        <position position="75"/>
    </location>
</feature>
<comment type="caution">
    <text evidence="1">The sequence shown here is derived from an EMBL/GenBank/DDBJ whole genome shotgun (WGS) entry which is preliminary data.</text>
</comment>
<reference evidence="1" key="1">
    <citation type="submission" date="2013-11" db="EMBL/GenBank/DDBJ databases">
        <title>Genome sequence of the fusiform rust pathogen reveals effectors for host alternation and coevolution with pine.</title>
        <authorList>
            <consortium name="DOE Joint Genome Institute"/>
            <person name="Smith K."/>
            <person name="Pendleton A."/>
            <person name="Kubisiak T."/>
            <person name="Anderson C."/>
            <person name="Salamov A."/>
            <person name="Aerts A."/>
            <person name="Riley R."/>
            <person name="Clum A."/>
            <person name="Lindquist E."/>
            <person name="Ence D."/>
            <person name="Campbell M."/>
            <person name="Kronenberg Z."/>
            <person name="Feau N."/>
            <person name="Dhillon B."/>
            <person name="Hamelin R."/>
            <person name="Burleigh J."/>
            <person name="Smith J."/>
            <person name="Yandell M."/>
            <person name="Nelson C."/>
            <person name="Grigoriev I."/>
            <person name="Davis J."/>
        </authorList>
    </citation>
    <scope>NUCLEOTIDE SEQUENCE</scope>
    <source>
        <strain evidence="1">G11</strain>
    </source>
</reference>
<sequence length="75" mass="9026">MVDVDCIIFILGCTLMMTDLHDNNTDAVMRIDLLMKLHSSVRAEFSRWVGYVEQLKVYCQRWFTWMMDVEDEREM</sequence>
<name>A0A9P6N9J1_9BASI</name>
<organism evidence="1 2">
    <name type="scientific">Cronartium quercuum f. sp. fusiforme G11</name>
    <dbReference type="NCBI Taxonomy" id="708437"/>
    <lineage>
        <taxon>Eukaryota</taxon>
        <taxon>Fungi</taxon>
        <taxon>Dikarya</taxon>
        <taxon>Basidiomycota</taxon>
        <taxon>Pucciniomycotina</taxon>
        <taxon>Pucciniomycetes</taxon>
        <taxon>Pucciniales</taxon>
        <taxon>Coleosporiaceae</taxon>
        <taxon>Cronartium</taxon>
    </lineage>
</organism>
<evidence type="ECO:0000313" key="2">
    <source>
        <dbReference type="Proteomes" id="UP000886653"/>
    </source>
</evidence>
<dbReference type="EMBL" id="MU167465">
    <property type="protein sequence ID" value="KAG0140207.1"/>
    <property type="molecule type" value="Genomic_DNA"/>
</dbReference>
<proteinExistence type="predicted"/>